<dbReference type="Proteomes" id="UP001515100">
    <property type="component" value="Unassembled WGS sequence"/>
</dbReference>
<dbReference type="PROSITE" id="PS51257">
    <property type="entry name" value="PROKAR_LIPOPROTEIN"/>
    <property type="match status" value="1"/>
</dbReference>
<comment type="caution">
    <text evidence="3">The sequence shown here is derived from an EMBL/GenBank/DDBJ whole genome shotgun (WGS) entry which is preliminary data.</text>
</comment>
<evidence type="ECO:0008006" key="5">
    <source>
        <dbReference type="Google" id="ProtNLM"/>
    </source>
</evidence>
<sequence>MQIRSRTATTALVLMLSMGGTLAACGGSSDDGGTSEPSSAPASSADSDPTTEAPATEAEPEGDSDGDKPSREDVVAGYVKAVGGGTTNAETDAVLEKSAKCVVDELYDKASAETLRALADSDLASINPDDAKLFGDASGTCASAGS</sequence>
<dbReference type="RefSeq" id="WP_129181448.1">
    <property type="nucleotide sequence ID" value="NZ_JAGIOG010000001.1"/>
</dbReference>
<keyword evidence="4" id="KW-1185">Reference proteome</keyword>
<evidence type="ECO:0000256" key="1">
    <source>
        <dbReference type="SAM" id="MobiDB-lite"/>
    </source>
</evidence>
<proteinExistence type="predicted"/>
<evidence type="ECO:0000256" key="2">
    <source>
        <dbReference type="SAM" id="SignalP"/>
    </source>
</evidence>
<evidence type="ECO:0000313" key="4">
    <source>
        <dbReference type="Proteomes" id="UP001515100"/>
    </source>
</evidence>
<feature type="signal peptide" evidence="2">
    <location>
        <begin position="1"/>
        <end position="23"/>
    </location>
</feature>
<accession>A0A641AUM8</accession>
<feature type="chain" id="PRO_5024885724" description="DUF732 domain-containing protein" evidence="2">
    <location>
        <begin position="24"/>
        <end position="146"/>
    </location>
</feature>
<protein>
    <recommendedName>
        <fullName evidence="5">DUF732 domain-containing protein</fullName>
    </recommendedName>
</protein>
<organism evidence="3 4">
    <name type="scientific">Aeromicrobium fastidiosum</name>
    <dbReference type="NCBI Taxonomy" id="52699"/>
    <lineage>
        <taxon>Bacteria</taxon>
        <taxon>Bacillati</taxon>
        <taxon>Actinomycetota</taxon>
        <taxon>Actinomycetes</taxon>
        <taxon>Propionibacteriales</taxon>
        <taxon>Nocardioidaceae</taxon>
        <taxon>Aeromicrobium</taxon>
    </lineage>
</organism>
<dbReference type="OrthoDB" id="11920at2040"/>
<keyword evidence="2" id="KW-0732">Signal</keyword>
<feature type="compositionally biased region" description="Low complexity" evidence="1">
    <location>
        <begin position="34"/>
        <end position="57"/>
    </location>
</feature>
<dbReference type="EMBL" id="SDPP02000001">
    <property type="protein sequence ID" value="KAA1380711.1"/>
    <property type="molecule type" value="Genomic_DNA"/>
</dbReference>
<evidence type="ECO:0000313" key="3">
    <source>
        <dbReference type="EMBL" id="KAA1380711.1"/>
    </source>
</evidence>
<name>A0A641AUM8_9ACTN</name>
<reference evidence="3" key="1">
    <citation type="submission" date="2019-09" db="EMBL/GenBank/DDBJ databases">
        <authorList>
            <person name="Li J."/>
        </authorList>
    </citation>
    <scope>NUCLEOTIDE SEQUENCE [LARGE SCALE GENOMIC DNA]</scope>
    <source>
        <strain evidence="3">NRBC 14897</strain>
    </source>
</reference>
<feature type="compositionally biased region" description="Basic and acidic residues" evidence="1">
    <location>
        <begin position="65"/>
        <end position="74"/>
    </location>
</feature>
<dbReference type="AlphaFoldDB" id="A0A641AUM8"/>
<feature type="region of interest" description="Disordered" evidence="1">
    <location>
        <begin position="24"/>
        <end position="74"/>
    </location>
</feature>
<gene>
    <name evidence="3" type="ORF">ESP62_005980</name>
</gene>